<dbReference type="InterPro" id="IPR041715">
    <property type="entry name" value="HisRS-like_core"/>
</dbReference>
<evidence type="ECO:0000256" key="5">
    <source>
        <dbReference type="ARBA" id="ARBA00022840"/>
    </source>
</evidence>
<dbReference type="EMBL" id="SLXV01000025">
    <property type="protein sequence ID" value="TCP66274.1"/>
    <property type="molecule type" value="Genomic_DNA"/>
</dbReference>
<gene>
    <name evidence="9" type="primary">hisS</name>
    <name evidence="12" type="ORF">EDD57_12525</name>
</gene>
<feature type="binding site" evidence="10">
    <location>
        <position position="135"/>
    </location>
    <ligand>
        <name>L-histidine</name>
        <dbReference type="ChEBI" id="CHEBI:57595"/>
    </ligand>
</feature>
<feature type="domain" description="Aminoacyl-transfer RNA synthetases class-II family profile" evidence="11">
    <location>
        <begin position="28"/>
        <end position="328"/>
    </location>
</feature>
<evidence type="ECO:0000259" key="11">
    <source>
        <dbReference type="PROSITE" id="PS50862"/>
    </source>
</evidence>
<evidence type="ECO:0000256" key="3">
    <source>
        <dbReference type="ARBA" id="ARBA00022598"/>
    </source>
</evidence>
<evidence type="ECO:0000313" key="13">
    <source>
        <dbReference type="Proteomes" id="UP000294746"/>
    </source>
</evidence>
<dbReference type="PIRSF" id="PIRSF001549">
    <property type="entry name" value="His-tRNA_synth"/>
    <property type="match status" value="1"/>
</dbReference>
<keyword evidence="7 9" id="KW-0030">Aminoacyl-tRNA synthetase</keyword>
<dbReference type="PROSITE" id="PS50862">
    <property type="entry name" value="AA_TRNA_LIGASE_II"/>
    <property type="match status" value="1"/>
</dbReference>
<comment type="subcellular location">
    <subcellularLocation>
        <location evidence="9">Cytoplasm</location>
    </subcellularLocation>
</comment>
<dbReference type="Proteomes" id="UP000294746">
    <property type="component" value="Unassembled WGS sequence"/>
</dbReference>
<keyword evidence="3 9" id="KW-0436">Ligase</keyword>
<feature type="binding site" evidence="10">
    <location>
        <position position="262"/>
    </location>
    <ligand>
        <name>L-histidine</name>
        <dbReference type="ChEBI" id="CHEBI:57595"/>
    </ligand>
</feature>
<dbReference type="InterPro" id="IPR015807">
    <property type="entry name" value="His-tRNA-ligase"/>
</dbReference>
<comment type="similarity">
    <text evidence="1 9">Belongs to the class-II aminoacyl-tRNA synthetase family.</text>
</comment>
<comment type="catalytic activity">
    <reaction evidence="8 9">
        <text>tRNA(His) + L-histidine + ATP = L-histidyl-tRNA(His) + AMP + diphosphate + H(+)</text>
        <dbReference type="Rhea" id="RHEA:17313"/>
        <dbReference type="Rhea" id="RHEA-COMP:9665"/>
        <dbReference type="Rhea" id="RHEA-COMP:9689"/>
        <dbReference type="ChEBI" id="CHEBI:15378"/>
        <dbReference type="ChEBI" id="CHEBI:30616"/>
        <dbReference type="ChEBI" id="CHEBI:33019"/>
        <dbReference type="ChEBI" id="CHEBI:57595"/>
        <dbReference type="ChEBI" id="CHEBI:78442"/>
        <dbReference type="ChEBI" id="CHEBI:78527"/>
        <dbReference type="ChEBI" id="CHEBI:456215"/>
        <dbReference type="EC" id="6.1.1.21"/>
    </reaction>
</comment>
<dbReference type="SUPFAM" id="SSF55681">
    <property type="entry name" value="Class II aaRS and biotin synthetases"/>
    <property type="match status" value="1"/>
</dbReference>
<accession>A0A4R2RSN2</accession>
<dbReference type="AlphaFoldDB" id="A0A4R2RSN2"/>
<name>A0A4R2RSN2_9BACL</name>
<dbReference type="SUPFAM" id="SSF52954">
    <property type="entry name" value="Class II aaRS ABD-related"/>
    <property type="match status" value="1"/>
</dbReference>
<feature type="binding site" evidence="10">
    <location>
        <begin position="266"/>
        <end position="267"/>
    </location>
    <ligand>
        <name>L-histidine</name>
        <dbReference type="ChEBI" id="CHEBI:57595"/>
    </ligand>
</feature>
<reference evidence="12 13" key="1">
    <citation type="submission" date="2019-03" db="EMBL/GenBank/DDBJ databases">
        <title>Genomic Encyclopedia of Type Strains, Phase IV (KMG-IV): sequencing the most valuable type-strain genomes for metagenomic binning, comparative biology and taxonomic classification.</title>
        <authorList>
            <person name="Goeker M."/>
        </authorList>
    </citation>
    <scope>NUCLEOTIDE SEQUENCE [LARGE SCALE GENOMIC DNA]</scope>
    <source>
        <strain evidence="12 13">DSM 46831</strain>
    </source>
</reference>
<evidence type="ECO:0000256" key="1">
    <source>
        <dbReference type="ARBA" id="ARBA00008226"/>
    </source>
</evidence>
<evidence type="ECO:0000256" key="6">
    <source>
        <dbReference type="ARBA" id="ARBA00022917"/>
    </source>
</evidence>
<evidence type="ECO:0000256" key="10">
    <source>
        <dbReference type="PIRSR" id="PIRSR001549-1"/>
    </source>
</evidence>
<dbReference type="OrthoDB" id="9800814at2"/>
<dbReference type="Gene3D" id="3.40.50.800">
    <property type="entry name" value="Anticodon-binding domain"/>
    <property type="match status" value="1"/>
</dbReference>
<proteinExistence type="inferred from homology"/>
<sequence>MSRIVKGMFDVMPKDEEKWRQVQWWRFVESTARDVAERFRFQEVRTPLVEYTELFERGVGNTTDIVEKEMYTFTDRAGRSISLRPEGTAGIVRSFVGHKVYAQPQPTKWFYMGPMYRYERQQIGRYRQFHQLGVEAFGSFDPALDAEVIALGMQFFEELGLKGVQVEINNVGDPESRARYFEALIAYFEPYKEELAEDAQNRLYRNPMRILDSKDPRTKEIAKGAPSILDYLSEESLANLEAVKQYLDILGVNYVQNDRLVRGLDYYTQIAFEYMVDIPGAQASTIGGGGRYNGLVQEVGGPDMPGVGFGIGLERVLLALEEQQVAVPEPGRLDCYMITFDQATKRKSMQLLAELRRAGLSAERDYLDRKMKAQMKVADREQARFVAILGEDELAQNLIQVKNMETGTQVAVPFDQLVTYIQTEKGR</sequence>
<dbReference type="Pfam" id="PF13393">
    <property type="entry name" value="tRNA-synt_His"/>
    <property type="match status" value="1"/>
</dbReference>
<dbReference type="PANTHER" id="PTHR43707">
    <property type="entry name" value="HISTIDYL-TRNA SYNTHETASE"/>
    <property type="match status" value="1"/>
</dbReference>
<evidence type="ECO:0000256" key="4">
    <source>
        <dbReference type="ARBA" id="ARBA00022741"/>
    </source>
</evidence>
<evidence type="ECO:0000256" key="8">
    <source>
        <dbReference type="ARBA" id="ARBA00047639"/>
    </source>
</evidence>
<dbReference type="CDD" id="cd00859">
    <property type="entry name" value="HisRS_anticodon"/>
    <property type="match status" value="1"/>
</dbReference>
<dbReference type="InterPro" id="IPR045864">
    <property type="entry name" value="aa-tRNA-synth_II/BPL/LPL"/>
</dbReference>
<feature type="binding site" evidence="10">
    <location>
        <begin position="86"/>
        <end position="88"/>
    </location>
    <ligand>
        <name>L-histidine</name>
        <dbReference type="ChEBI" id="CHEBI:57595"/>
    </ligand>
</feature>
<dbReference type="InterPro" id="IPR033656">
    <property type="entry name" value="HisRS_anticodon"/>
</dbReference>
<dbReference type="PANTHER" id="PTHR43707:SF1">
    <property type="entry name" value="HISTIDINE--TRNA LIGASE, MITOCHONDRIAL-RELATED"/>
    <property type="match status" value="1"/>
</dbReference>
<dbReference type="Pfam" id="PF03129">
    <property type="entry name" value="HGTP_anticodon"/>
    <property type="match status" value="1"/>
</dbReference>
<dbReference type="GO" id="GO:0016740">
    <property type="term" value="F:transferase activity"/>
    <property type="evidence" value="ECO:0007669"/>
    <property type="project" value="UniProtKB-ARBA"/>
</dbReference>
<dbReference type="GO" id="GO:0140096">
    <property type="term" value="F:catalytic activity, acting on a protein"/>
    <property type="evidence" value="ECO:0007669"/>
    <property type="project" value="UniProtKB-ARBA"/>
</dbReference>
<evidence type="ECO:0000256" key="7">
    <source>
        <dbReference type="ARBA" id="ARBA00023146"/>
    </source>
</evidence>
<dbReference type="RefSeq" id="WP_131849112.1">
    <property type="nucleotide sequence ID" value="NZ_SLXV01000025.1"/>
</dbReference>
<evidence type="ECO:0000256" key="9">
    <source>
        <dbReference type="HAMAP-Rule" id="MF_00127"/>
    </source>
</evidence>
<evidence type="ECO:0000256" key="2">
    <source>
        <dbReference type="ARBA" id="ARBA00022490"/>
    </source>
</evidence>
<dbReference type="GO" id="GO:0004821">
    <property type="term" value="F:histidine-tRNA ligase activity"/>
    <property type="evidence" value="ECO:0007669"/>
    <property type="project" value="UniProtKB-UniRule"/>
</dbReference>
<dbReference type="InterPro" id="IPR004516">
    <property type="entry name" value="HisRS/HisZ"/>
</dbReference>
<organism evidence="12 13">
    <name type="scientific">Baia soyae</name>
    <dbReference type="NCBI Taxonomy" id="1544746"/>
    <lineage>
        <taxon>Bacteria</taxon>
        <taxon>Bacillati</taxon>
        <taxon>Bacillota</taxon>
        <taxon>Bacilli</taxon>
        <taxon>Bacillales</taxon>
        <taxon>Thermoactinomycetaceae</taxon>
        <taxon>Baia</taxon>
    </lineage>
</organism>
<dbReference type="EC" id="6.1.1.21" evidence="9"/>
<comment type="subunit">
    <text evidence="9">Homodimer.</text>
</comment>
<dbReference type="GO" id="GO:0005737">
    <property type="term" value="C:cytoplasm"/>
    <property type="evidence" value="ECO:0007669"/>
    <property type="project" value="UniProtKB-SubCell"/>
</dbReference>
<evidence type="ECO:0000313" key="12">
    <source>
        <dbReference type="EMBL" id="TCP66274.1"/>
    </source>
</evidence>
<feature type="binding site" evidence="10">
    <location>
        <position position="131"/>
    </location>
    <ligand>
        <name>L-histidine</name>
        <dbReference type="ChEBI" id="CHEBI:57595"/>
    </ligand>
</feature>
<dbReference type="CDD" id="cd00773">
    <property type="entry name" value="HisRS-like_core"/>
    <property type="match status" value="1"/>
</dbReference>
<dbReference type="Gene3D" id="3.30.930.10">
    <property type="entry name" value="Bira Bifunctional Protein, Domain 2"/>
    <property type="match status" value="1"/>
</dbReference>
<dbReference type="NCBIfam" id="TIGR00442">
    <property type="entry name" value="hisS"/>
    <property type="match status" value="1"/>
</dbReference>
<dbReference type="InterPro" id="IPR006195">
    <property type="entry name" value="aa-tRNA-synth_II"/>
</dbReference>
<dbReference type="GO" id="GO:0006427">
    <property type="term" value="P:histidyl-tRNA aminoacylation"/>
    <property type="evidence" value="ECO:0007669"/>
    <property type="project" value="UniProtKB-UniRule"/>
</dbReference>
<keyword evidence="13" id="KW-1185">Reference proteome</keyword>
<keyword evidence="6 9" id="KW-0648">Protein biosynthesis</keyword>
<keyword evidence="4 9" id="KW-0547">Nucleotide-binding</keyword>
<feature type="binding site" evidence="10">
    <location>
        <position position="117"/>
    </location>
    <ligand>
        <name>L-histidine</name>
        <dbReference type="ChEBI" id="CHEBI:57595"/>
    </ligand>
</feature>
<protein>
    <recommendedName>
        <fullName evidence="9">Histidine--tRNA ligase</fullName>
        <ecNumber evidence="9">6.1.1.21</ecNumber>
    </recommendedName>
    <alternativeName>
        <fullName evidence="9">Histidyl-tRNA synthetase</fullName>
        <shortName evidence="9">HisRS</shortName>
    </alternativeName>
</protein>
<dbReference type="InterPro" id="IPR004154">
    <property type="entry name" value="Anticodon-bd"/>
</dbReference>
<dbReference type="InterPro" id="IPR036621">
    <property type="entry name" value="Anticodon-bd_dom_sf"/>
</dbReference>
<keyword evidence="2 9" id="KW-0963">Cytoplasm</keyword>
<dbReference type="GO" id="GO:0005524">
    <property type="term" value="F:ATP binding"/>
    <property type="evidence" value="ECO:0007669"/>
    <property type="project" value="UniProtKB-UniRule"/>
</dbReference>
<comment type="caution">
    <text evidence="12">The sequence shown here is derived from an EMBL/GenBank/DDBJ whole genome shotgun (WGS) entry which is preliminary data.</text>
</comment>
<keyword evidence="5 9" id="KW-0067">ATP-binding</keyword>
<dbReference type="HAMAP" id="MF_00127">
    <property type="entry name" value="His_tRNA_synth"/>
    <property type="match status" value="1"/>
</dbReference>